<gene>
    <name evidence="2" type="ORF">KFZ73_07115</name>
</gene>
<dbReference type="Gene3D" id="3.40.630.30">
    <property type="match status" value="1"/>
</dbReference>
<dbReference type="RefSeq" id="WP_212553330.1">
    <property type="nucleotide sequence ID" value="NZ_JAGXOE010000011.1"/>
</dbReference>
<sequence length="198" mass="21286">MTVIRPYRDADADSLRALFVRAGEGSPSGELWRHPASERAVYLDPYIEHCPASLFVAEADGALVGYLTGCPPGASLPSEDDRLVAALRRPAVLLRPATARFLGRAAFDLATVCRREPSASGELHDDRWPAHLHIDVAPEARGTGRGVRADGGLAGRARRRRLPPADAGGERPRGAVLRALRVRPVRPRSDGAGRAVPR</sequence>
<protein>
    <submittedName>
        <fullName evidence="2">GNAT family N-acetyltransferase</fullName>
    </submittedName>
</protein>
<accession>A0ABS5N9S1</accession>
<dbReference type="EMBL" id="JAGXOE010000011">
    <property type="protein sequence ID" value="MBS4101008.1"/>
    <property type="molecule type" value="Genomic_DNA"/>
</dbReference>
<dbReference type="Proteomes" id="UP000676853">
    <property type="component" value="Unassembled WGS sequence"/>
</dbReference>
<reference evidence="2 3" key="1">
    <citation type="submission" date="2021-04" db="EMBL/GenBank/DDBJ databases">
        <title>Whole genome sequence analysis of a thiophenic sulfur metabolizing bacteria.</title>
        <authorList>
            <person name="Akhtar N."/>
            <person name="Akram J."/>
            <person name="Aslam A."/>
        </authorList>
    </citation>
    <scope>NUCLEOTIDE SEQUENCE [LARGE SCALE GENOMIC DNA]</scope>
    <source>
        <strain evidence="2 3">3OW</strain>
    </source>
</reference>
<dbReference type="InterPro" id="IPR016181">
    <property type="entry name" value="Acyl_CoA_acyltransferase"/>
</dbReference>
<evidence type="ECO:0000256" key="1">
    <source>
        <dbReference type="SAM" id="MobiDB-lite"/>
    </source>
</evidence>
<feature type="region of interest" description="Disordered" evidence="1">
    <location>
        <begin position="143"/>
        <end position="198"/>
    </location>
</feature>
<evidence type="ECO:0000313" key="3">
    <source>
        <dbReference type="Proteomes" id="UP000676853"/>
    </source>
</evidence>
<organism evidence="2 3">
    <name type="scientific">Tsukamurella paurometabola</name>
    <name type="common">Corynebacterium paurometabolum</name>
    <dbReference type="NCBI Taxonomy" id="2061"/>
    <lineage>
        <taxon>Bacteria</taxon>
        <taxon>Bacillati</taxon>
        <taxon>Actinomycetota</taxon>
        <taxon>Actinomycetes</taxon>
        <taxon>Mycobacteriales</taxon>
        <taxon>Tsukamurellaceae</taxon>
        <taxon>Tsukamurella</taxon>
    </lineage>
</organism>
<keyword evidence="3" id="KW-1185">Reference proteome</keyword>
<comment type="caution">
    <text evidence="2">The sequence shown here is derived from an EMBL/GenBank/DDBJ whole genome shotgun (WGS) entry which is preliminary data.</text>
</comment>
<evidence type="ECO:0000313" key="2">
    <source>
        <dbReference type="EMBL" id="MBS4101008.1"/>
    </source>
</evidence>
<dbReference type="SUPFAM" id="SSF55729">
    <property type="entry name" value="Acyl-CoA N-acyltransferases (Nat)"/>
    <property type="match status" value="1"/>
</dbReference>
<proteinExistence type="predicted"/>
<name>A0ABS5N9S1_TSUPA</name>